<proteinExistence type="predicted"/>
<gene>
    <name evidence="1" type="ORF">GGD90_000990</name>
</gene>
<dbReference type="Proteomes" id="UP000587070">
    <property type="component" value="Unassembled WGS sequence"/>
</dbReference>
<dbReference type="OrthoDB" id="8350938at2"/>
<sequence length="219" mass="23837">MTNASCELPFDLNGQQVCALGSAPGSIFPPDNGEPWTIATVNGSQAVLGTFGISGSPKFTVFNTSLIKSSFKTNVATRKALRGLGTENLIVLSDENALRKRLHIKLLLFFLRYRYGTLKLLNTMRRVEVMEEVLQMSLADAEKPSNGIFLAFLALHLGARRVVMSGFSLSKAGHAYNKLNFLRGHVDADRFVLARAVSIGLPIFTTDSEFSAESGVPLL</sequence>
<evidence type="ECO:0000313" key="2">
    <source>
        <dbReference type="Proteomes" id="UP000587070"/>
    </source>
</evidence>
<comment type="caution">
    <text evidence="1">The sequence shown here is derived from an EMBL/GenBank/DDBJ whole genome shotgun (WGS) entry which is preliminary data.</text>
</comment>
<dbReference type="RefSeq" id="WP_153114685.1">
    <property type="nucleotide sequence ID" value="NZ_JACIGE010000002.1"/>
</dbReference>
<name>A0A840G2J1_RHOTE</name>
<keyword evidence="2" id="KW-1185">Reference proteome</keyword>
<dbReference type="EMBL" id="JACIGE010000002">
    <property type="protein sequence ID" value="MBB4246633.1"/>
    <property type="molecule type" value="Genomic_DNA"/>
</dbReference>
<dbReference type="AlphaFoldDB" id="A0A840G2J1"/>
<organism evidence="1 2">
    <name type="scientific">Rhodocyclus tenuis</name>
    <name type="common">Rhodospirillum tenue</name>
    <dbReference type="NCBI Taxonomy" id="1066"/>
    <lineage>
        <taxon>Bacteria</taxon>
        <taxon>Pseudomonadati</taxon>
        <taxon>Pseudomonadota</taxon>
        <taxon>Betaproteobacteria</taxon>
        <taxon>Rhodocyclales</taxon>
        <taxon>Rhodocyclaceae</taxon>
        <taxon>Rhodocyclus</taxon>
    </lineage>
</organism>
<reference evidence="1 2" key="1">
    <citation type="submission" date="2020-08" db="EMBL/GenBank/DDBJ databases">
        <title>Genome sequencing of Purple Non-Sulfur Bacteria from various extreme environments.</title>
        <authorList>
            <person name="Mayer M."/>
        </authorList>
    </citation>
    <scope>NUCLEOTIDE SEQUENCE [LARGE SCALE GENOMIC DNA]</scope>
    <source>
        <strain evidence="1 2">2761</strain>
    </source>
</reference>
<evidence type="ECO:0000313" key="1">
    <source>
        <dbReference type="EMBL" id="MBB4246633.1"/>
    </source>
</evidence>
<accession>A0A840G2J1</accession>
<protein>
    <submittedName>
        <fullName evidence="1">Uncharacterized protein</fullName>
    </submittedName>
</protein>